<evidence type="ECO:0000256" key="7">
    <source>
        <dbReference type="ARBA" id="ARBA00009716"/>
    </source>
</evidence>
<dbReference type="Pfam" id="PF04898">
    <property type="entry name" value="Glu_syn_central"/>
    <property type="match status" value="1"/>
</dbReference>
<keyword evidence="15" id="KW-0315">Glutamine amidotransferase</keyword>
<comment type="catalytic activity">
    <reaction evidence="22">
        <text>2 L-glutamate + NADP(+) = L-glutamine + 2-oxoglutarate + NADPH + H(+)</text>
        <dbReference type="Rhea" id="RHEA:15501"/>
        <dbReference type="ChEBI" id="CHEBI:15378"/>
        <dbReference type="ChEBI" id="CHEBI:16810"/>
        <dbReference type="ChEBI" id="CHEBI:29985"/>
        <dbReference type="ChEBI" id="CHEBI:57783"/>
        <dbReference type="ChEBI" id="CHEBI:58349"/>
        <dbReference type="ChEBI" id="CHEBI:58359"/>
        <dbReference type="EC" id="1.4.1.13"/>
    </reaction>
</comment>
<evidence type="ECO:0000256" key="2">
    <source>
        <dbReference type="ARBA" id="ARBA00001927"/>
    </source>
</evidence>
<evidence type="ECO:0000256" key="16">
    <source>
        <dbReference type="ARBA" id="ARBA00023002"/>
    </source>
</evidence>
<dbReference type="FunFam" id="3.60.20.10:FF:000001">
    <property type="entry name" value="Glutamate synthase, large subunit"/>
    <property type="match status" value="1"/>
</dbReference>
<keyword evidence="30" id="KW-1185">Reference proteome</keyword>
<evidence type="ECO:0000256" key="23">
    <source>
        <dbReference type="ARBA" id="ARBA00048867"/>
    </source>
</evidence>
<keyword evidence="20" id="KW-0003">3Fe-4S</keyword>
<dbReference type="SUPFAM" id="SSF51971">
    <property type="entry name" value="Nucleotide-binding domain"/>
    <property type="match status" value="1"/>
</dbReference>
<dbReference type="EMBL" id="BSXU01000101">
    <property type="protein sequence ID" value="GMG19307.1"/>
    <property type="molecule type" value="Genomic_DNA"/>
</dbReference>
<keyword evidence="17" id="KW-0408">Iron</keyword>
<evidence type="ECO:0000256" key="10">
    <source>
        <dbReference type="ARBA" id="ARBA00022605"/>
    </source>
</evidence>
<dbReference type="GO" id="GO:0016639">
    <property type="term" value="F:oxidoreductase activity, acting on the CH-NH2 group of donors, NAD or NADP as acceptor"/>
    <property type="evidence" value="ECO:0007669"/>
    <property type="project" value="InterPro"/>
</dbReference>
<evidence type="ECO:0000256" key="26">
    <source>
        <dbReference type="SAM" id="MobiDB-lite"/>
    </source>
</evidence>
<keyword evidence="11" id="KW-0285">Flavoprotein</keyword>
<dbReference type="InterPro" id="IPR002489">
    <property type="entry name" value="Glu_synth_asu_C"/>
</dbReference>
<dbReference type="CDD" id="cd02808">
    <property type="entry name" value="GltS_FMN"/>
    <property type="match status" value="1"/>
</dbReference>
<dbReference type="GO" id="GO:0046872">
    <property type="term" value="F:metal ion binding"/>
    <property type="evidence" value="ECO:0007669"/>
    <property type="project" value="UniProtKB-KW"/>
</dbReference>
<evidence type="ECO:0000256" key="13">
    <source>
        <dbReference type="ARBA" id="ARBA00022723"/>
    </source>
</evidence>
<dbReference type="InterPro" id="IPR006982">
    <property type="entry name" value="Glu_synth_centr_N"/>
</dbReference>
<dbReference type="InterPro" id="IPR028261">
    <property type="entry name" value="DPD_II"/>
</dbReference>
<dbReference type="OrthoDB" id="4327079at2759"/>
<comment type="similarity">
    <text evidence="7">Belongs to the glutamate synthase family.</text>
</comment>
<keyword evidence="18" id="KW-0411">Iron-sulfur</keyword>
<accession>A0A9W6YR26</accession>
<evidence type="ECO:0000256" key="12">
    <source>
        <dbReference type="ARBA" id="ARBA00022643"/>
    </source>
</evidence>
<feature type="domain" description="Glutamine amidotransferase type-2" evidence="27">
    <location>
        <begin position="55"/>
        <end position="466"/>
    </location>
</feature>
<evidence type="ECO:0000313" key="29">
    <source>
        <dbReference type="EMBL" id="GMG19307.1"/>
    </source>
</evidence>
<feature type="compositionally biased region" description="Basic and acidic residues" evidence="26">
    <location>
        <begin position="977"/>
        <end position="989"/>
    </location>
</feature>
<dbReference type="InterPro" id="IPR036485">
    <property type="entry name" value="Glu_synth_asu_C_sf"/>
</dbReference>
<dbReference type="SUPFAM" id="SSF51395">
    <property type="entry name" value="FMN-linked oxidoreductases"/>
    <property type="match status" value="1"/>
</dbReference>
<dbReference type="InterPro" id="IPR023753">
    <property type="entry name" value="FAD/NAD-binding_dom"/>
</dbReference>
<evidence type="ECO:0000259" key="27">
    <source>
        <dbReference type="PROSITE" id="PS51278"/>
    </source>
</evidence>
<dbReference type="PANTHER" id="PTHR43100">
    <property type="entry name" value="GLUTAMATE SYNTHASE [NADPH] SMALL CHAIN"/>
    <property type="match status" value="1"/>
</dbReference>
<dbReference type="Gene3D" id="3.50.50.60">
    <property type="entry name" value="FAD/NAD(P)-binding domain"/>
    <property type="match status" value="1"/>
</dbReference>
<dbReference type="CDD" id="cd00982">
    <property type="entry name" value="gltB_C"/>
    <property type="match status" value="1"/>
</dbReference>
<keyword evidence="13" id="KW-0479">Metal-binding</keyword>
<comment type="cofactor">
    <cofactor evidence="1">
        <name>FMN</name>
        <dbReference type="ChEBI" id="CHEBI:58210"/>
    </cofactor>
</comment>
<comment type="subunit">
    <text evidence="8">Homotrimer.</text>
</comment>
<sequence length="1948" mass="215814">MVVKSDQYLEFEPTQGQAPEISIYDYDETPENKSWACTLPVKQALYDPEYEKDNCGVGFACHVKGKPSHKIISDARYLLCNMSHRGGSDGTGIGDGAGLLSGIPHKFLTREFDYHCHVKLPSMGQYAIGNLFFKKDEDVFLKSKATFENIANSLGLRVLGWRDVPVDSSILVPAALSREPKILQPCVVLEEAYGSGNEPKEISDEEFESKYQKTFDKKLYILRKQSTHTIGLHNWFYICSLSSRNIVYKGQLIPSQVYSYYHDLVNAEYECHFALVHSRFSTNTFPSWDRAQPLRWAAHNGEINTLRGNKNWMRAREGVMESKLFGDDLDKLYPIIEEGGSDSAALDNVLELLVINGILTLPEAIMLLVPEAWQNNEHMDSKKRAFYEWAACLMEPWDGPALFAFADGRFCGANLDRNGLRPCRYYLTDDDIMICASEVGVIPIASSKVVEKGRLHPGRMLLVDTKEGRIVDDRQLKKQVASRFDFKAWILSNLITMPELLTKLNTKGIDYSAKVNLDVKVQEDPLLLSFGYTLEQVLTLLAPMATNGKEPLGSMGNDNALACLSEQPRLMYDYFRQLFAQVTNPPIDPIRERIVMSLECYIGPQGNLLEMNAAQCNRLLMPSPILKNSELLALKEISHIYPKWSVAEIDITFEKSEGLTGYTDSIDRICQEATQAIVDNRQIIILSDKNTSAERVPVSALIAAGTVHHHLVRQKQRAKVAIIVETAEAREVHHFCCLLGYGMDAINPYLAMDTLVKLNSENLLAGGLSDEEVLENYKHAIDDGILKVMSKMGISTLASYKGAQIFEALGVDNSVIDKCFAGTASRIKGITFEYISQDAFTLHDRGFPTRSTIKPKGLPESGEYHWRDGGEAHVNEPSAVANIQDAVRNKNERAYEAYAKKEHEAIRNCTLRGLLDFDFSSSHPVPIDQVEPWTEIVRRFCTGAMSYGSISLEAHSTLAVAMNRLGGKSNTGEGGEDVERSRMSDDGDSMRSAIKQIASGRFGVTSYYLADADELQIKMAQGAKPGEGGELPGYKVSASIAKTRHSTEGVGLISPPPHHDIYSIEDLKQLIYDLKCANPRARVSVKLVSEVGVGIIASGVAKAKADHILISGHDGGTGAARWTGIKYAGLPWELGLAETHQTLVLNDLRGRVVVQTDGQLKTGRDIAIACLLGAEEWGFATAPLIAMGCVYNRKCHTNKCPAGIATQDPQLRAQFRGTPEHVINFFYYLSNELRRIMAKLGFRTIDEMVGRAEKLYVRDDLRTTKNANIDLSPILTPAHTIRPGVATRCIKKQDHKLHMRLDNKLIDESEITLDKGLPVTIEAEAVNTDRAIGTTLSYRCSKKFGPQCLPHDTVHVNVKGSSGQSFGAFLAPGITLELEGDCNDYVGKGLSGGRLIVYPPKDSPFRAEENIIVGNTCLYGATSGTAFFRGIAAERFAVRNSGATAVVEGTGDHGCEYMTGGRVVVLGDVGRNFAGGMSGGIAYVLDMAQDFDEKVNREMVELTSLTDPSEIAFLRGLLEDHRHYTGSEIADRILTNFHRFLSRFVKVLPYEYKRVLEAEAKKQEELRKNQVKNYFSSIKEDPEADITNGEFSRPKSRFSHSTAAKEPRVMDVEDTIIDIKHEEKKAVKLEKGNFMKYKRRHEPYRQAKARVQDWKELSTRLSKDDLHVQTARCIDCGVPFCQSDTGCPISNVIPKWNELVFKDRWYDALQRLLMTNNFPEFTSKICPAPCEGACVVNVSGNAPVGIKSIEAGIIDYGFKKGWIVPTPPKVRTGKNIAIVGSGPSGLAAADQLNKAGHSVTVYERANRPGGLLMYGIPNMKLDKGIIKRRTDLMEAEGVVFVCNTTIGEDITIDELKKSNDAVLLCLGSTIPRDLKIPGRQLNHIDFAMTLLKSNTQALLEDNLDAIRETLEGKNVIVIGGGDTGNDCLGTATRHGAKSVTNFDRLWSY</sequence>
<evidence type="ECO:0000256" key="17">
    <source>
        <dbReference type="ARBA" id="ARBA00023004"/>
    </source>
</evidence>
<proteinExistence type="inferred from homology"/>
<dbReference type="FunFam" id="3.40.50.720:FF:000113">
    <property type="entry name" value="Glutamate synthase [NADH], amyloplastic"/>
    <property type="match status" value="1"/>
</dbReference>
<dbReference type="Proteomes" id="UP001165063">
    <property type="component" value="Unassembled WGS sequence"/>
</dbReference>
<dbReference type="EC" id="1.4.1.14" evidence="21"/>
<dbReference type="PRINTS" id="PR00419">
    <property type="entry name" value="ADXRDTASE"/>
</dbReference>
<dbReference type="Pfam" id="PF14691">
    <property type="entry name" value="Fer4_20"/>
    <property type="match status" value="1"/>
</dbReference>
<protein>
    <recommendedName>
        <fullName evidence="25">Glutamate synthase [NADH]</fullName>
        <ecNumber evidence="9">1.4.1.13</ecNumber>
        <ecNumber evidence="21">1.4.1.14</ecNumber>
    </recommendedName>
</protein>
<dbReference type="InterPro" id="IPR006005">
    <property type="entry name" value="Glut_synth_ssu1"/>
</dbReference>
<evidence type="ECO:0000256" key="11">
    <source>
        <dbReference type="ARBA" id="ARBA00022630"/>
    </source>
</evidence>
<keyword evidence="16" id="KW-0560">Oxidoreductase</keyword>
<evidence type="ECO:0000256" key="25">
    <source>
        <dbReference type="ARBA" id="ARBA00068518"/>
    </source>
</evidence>
<dbReference type="InterPro" id="IPR051394">
    <property type="entry name" value="Glutamate_Synthase"/>
</dbReference>
<evidence type="ECO:0000259" key="28">
    <source>
        <dbReference type="PROSITE" id="PS51379"/>
    </source>
</evidence>
<feature type="region of interest" description="Disordered" evidence="26">
    <location>
        <begin position="1585"/>
        <end position="1604"/>
    </location>
</feature>
<dbReference type="Pfam" id="PF01645">
    <property type="entry name" value="Glu_synthase"/>
    <property type="match status" value="1"/>
</dbReference>
<evidence type="ECO:0000256" key="1">
    <source>
        <dbReference type="ARBA" id="ARBA00001917"/>
    </source>
</evidence>
<dbReference type="Gene3D" id="3.20.20.70">
    <property type="entry name" value="Aldolase class I"/>
    <property type="match status" value="2"/>
</dbReference>
<evidence type="ECO:0000256" key="18">
    <source>
        <dbReference type="ARBA" id="ARBA00023014"/>
    </source>
</evidence>
<keyword evidence="19" id="KW-0314">Glutamate biosynthesis</keyword>
<evidence type="ECO:0000256" key="4">
    <source>
        <dbReference type="ARBA" id="ARBA00004802"/>
    </source>
</evidence>
<comment type="catalytic activity">
    <reaction evidence="23">
        <text>2 L-glutamate + NAD(+) = L-glutamine + 2-oxoglutarate + NADH + H(+)</text>
        <dbReference type="Rhea" id="RHEA:13753"/>
        <dbReference type="ChEBI" id="CHEBI:15378"/>
        <dbReference type="ChEBI" id="CHEBI:16810"/>
        <dbReference type="ChEBI" id="CHEBI:29985"/>
        <dbReference type="ChEBI" id="CHEBI:57540"/>
        <dbReference type="ChEBI" id="CHEBI:57945"/>
        <dbReference type="ChEBI" id="CHEBI:58359"/>
        <dbReference type="EC" id="1.4.1.14"/>
    </reaction>
</comment>
<organism evidence="29 30">
    <name type="scientific">Ambrosiozyma monospora</name>
    <name type="common">Yeast</name>
    <name type="synonym">Endomycopsis monosporus</name>
    <dbReference type="NCBI Taxonomy" id="43982"/>
    <lineage>
        <taxon>Eukaryota</taxon>
        <taxon>Fungi</taxon>
        <taxon>Dikarya</taxon>
        <taxon>Ascomycota</taxon>
        <taxon>Saccharomycotina</taxon>
        <taxon>Pichiomycetes</taxon>
        <taxon>Pichiales</taxon>
        <taxon>Pichiaceae</taxon>
        <taxon>Ambrosiozyma</taxon>
    </lineage>
</organism>
<dbReference type="InterPro" id="IPR029055">
    <property type="entry name" value="Ntn_hydrolases_N"/>
</dbReference>
<dbReference type="Gene3D" id="1.10.1060.10">
    <property type="entry name" value="Alpha-helical ferredoxin"/>
    <property type="match status" value="1"/>
</dbReference>
<dbReference type="SUPFAM" id="SSF69336">
    <property type="entry name" value="Alpha subunit of glutamate synthase, C-terminal domain"/>
    <property type="match status" value="1"/>
</dbReference>
<keyword evidence="12" id="KW-0288">FMN</keyword>
<evidence type="ECO:0000256" key="20">
    <source>
        <dbReference type="ARBA" id="ARBA00023291"/>
    </source>
</evidence>
<dbReference type="FunFam" id="3.20.20.70:FF:000031">
    <property type="entry name" value="Glutamate synthase 1 [NADH]"/>
    <property type="match status" value="1"/>
</dbReference>
<dbReference type="PROSITE" id="PS51278">
    <property type="entry name" value="GATASE_TYPE_2"/>
    <property type="match status" value="1"/>
</dbReference>
<dbReference type="InterPro" id="IPR002932">
    <property type="entry name" value="Glu_synthdom"/>
</dbReference>
<evidence type="ECO:0000256" key="22">
    <source>
        <dbReference type="ARBA" id="ARBA00048151"/>
    </source>
</evidence>
<dbReference type="SUPFAM" id="SSF56235">
    <property type="entry name" value="N-terminal nucleophile aminohydrolases (Ntn hydrolases)"/>
    <property type="match status" value="1"/>
</dbReference>
<dbReference type="FunFam" id="3.20.20.70:FF:000017">
    <property type="entry name" value="Glutamate synthase [NADH], amyloplastic"/>
    <property type="match status" value="1"/>
</dbReference>
<dbReference type="NCBIfam" id="NF008730">
    <property type="entry name" value="PRK11750.1"/>
    <property type="match status" value="1"/>
</dbReference>
<dbReference type="SUPFAM" id="SSF46548">
    <property type="entry name" value="alpha-helical ferredoxin"/>
    <property type="match status" value="1"/>
</dbReference>
<dbReference type="GO" id="GO:0019676">
    <property type="term" value="P:ammonia assimilation cycle"/>
    <property type="evidence" value="ECO:0007669"/>
    <property type="project" value="UniProtKB-ARBA"/>
</dbReference>
<gene>
    <name evidence="29" type="ORF">Amon01_000036400</name>
</gene>
<dbReference type="Gene3D" id="2.160.20.60">
    <property type="entry name" value="Glutamate synthase, alpha subunit, C-terminal domain"/>
    <property type="match status" value="1"/>
</dbReference>
<dbReference type="GO" id="GO:0006537">
    <property type="term" value="P:glutamate biosynthetic process"/>
    <property type="evidence" value="ECO:0007669"/>
    <property type="project" value="UniProtKB-KW"/>
</dbReference>
<dbReference type="InterPro" id="IPR009051">
    <property type="entry name" value="Helical_ferredxn"/>
</dbReference>
<evidence type="ECO:0000313" key="30">
    <source>
        <dbReference type="Proteomes" id="UP001165063"/>
    </source>
</evidence>
<dbReference type="Pfam" id="PF00310">
    <property type="entry name" value="GATase_2"/>
    <property type="match status" value="1"/>
</dbReference>
<evidence type="ECO:0000256" key="5">
    <source>
        <dbReference type="ARBA" id="ARBA00004909"/>
    </source>
</evidence>
<dbReference type="NCBIfam" id="TIGR01317">
    <property type="entry name" value="GOGAT_sm_gam"/>
    <property type="match status" value="1"/>
</dbReference>
<dbReference type="Gene3D" id="3.40.50.720">
    <property type="entry name" value="NAD(P)-binding Rossmann-like Domain"/>
    <property type="match status" value="1"/>
</dbReference>
<evidence type="ECO:0000256" key="9">
    <source>
        <dbReference type="ARBA" id="ARBA00012079"/>
    </source>
</evidence>
<dbReference type="Pfam" id="PF01493">
    <property type="entry name" value="GXGXG"/>
    <property type="match status" value="1"/>
</dbReference>
<dbReference type="CDD" id="cd00713">
    <property type="entry name" value="GltS"/>
    <property type="match status" value="1"/>
</dbReference>
<comment type="function">
    <text evidence="24">Forms L-glutamate from L-glutamine and 2-oxoglutarate. Represents an alternative pathway to L-glutamate dehydrogenase for the biosynthesis of L-glutamate. Participates with glutamine synthetase in ammonia assimilation processes. The enzyme is specific for NADH, L-glutamine and 2-oxoglutarate.</text>
</comment>
<keyword evidence="10" id="KW-0028">Amino-acid biosynthesis</keyword>
<evidence type="ECO:0000256" key="21">
    <source>
        <dbReference type="ARBA" id="ARBA00024383"/>
    </source>
</evidence>
<comment type="pathway">
    <text evidence="5">Nitrogen metabolism.</text>
</comment>
<feature type="domain" description="4Fe-4S ferredoxin-type" evidence="28">
    <location>
        <begin position="1664"/>
        <end position="1699"/>
    </location>
</feature>
<comment type="cofactor">
    <cofactor evidence="3">
        <name>FAD</name>
        <dbReference type="ChEBI" id="CHEBI:57692"/>
    </cofactor>
</comment>
<reference evidence="29" key="1">
    <citation type="submission" date="2023-04" db="EMBL/GenBank/DDBJ databases">
        <title>Ambrosiozyma monospora NBRC 1965.</title>
        <authorList>
            <person name="Ichikawa N."/>
            <person name="Sato H."/>
            <person name="Tonouchi N."/>
        </authorList>
    </citation>
    <scope>NUCLEOTIDE SEQUENCE</scope>
    <source>
        <strain evidence="29">NBRC 1965</strain>
    </source>
</reference>
<keyword evidence="14" id="KW-0274">FAD</keyword>
<evidence type="ECO:0000256" key="19">
    <source>
        <dbReference type="ARBA" id="ARBA00023164"/>
    </source>
</evidence>
<dbReference type="InterPro" id="IPR036188">
    <property type="entry name" value="FAD/NAD-bd_sf"/>
</dbReference>
<comment type="pathway">
    <text evidence="4">Energy metabolism; nitrogen metabolism.</text>
</comment>
<feature type="region of interest" description="Disordered" evidence="26">
    <location>
        <begin position="966"/>
        <end position="989"/>
    </location>
</feature>
<evidence type="ECO:0000256" key="8">
    <source>
        <dbReference type="ARBA" id="ARBA00011233"/>
    </source>
</evidence>
<evidence type="ECO:0000256" key="15">
    <source>
        <dbReference type="ARBA" id="ARBA00022962"/>
    </source>
</evidence>
<dbReference type="Gene3D" id="3.60.20.10">
    <property type="entry name" value="Glutamine Phosphoribosylpyrophosphate, subunit 1, domain 1"/>
    <property type="match status" value="1"/>
</dbReference>
<dbReference type="FunFam" id="2.160.20.60:FF:000001">
    <property type="entry name" value="Glutamate synthase, large subunit"/>
    <property type="match status" value="1"/>
</dbReference>
<dbReference type="InterPro" id="IPR013785">
    <property type="entry name" value="Aldolase_TIM"/>
</dbReference>
<dbReference type="GO" id="GO:0016040">
    <property type="term" value="F:glutamate synthase (NADH) activity"/>
    <property type="evidence" value="ECO:0007669"/>
    <property type="project" value="UniProtKB-EC"/>
</dbReference>
<dbReference type="PANTHER" id="PTHR43100:SF1">
    <property type="entry name" value="GLUTAMATE SYNTHASE [NADPH] SMALL CHAIN"/>
    <property type="match status" value="1"/>
</dbReference>
<dbReference type="GO" id="GO:0004355">
    <property type="term" value="F:glutamate synthase (NADPH) activity"/>
    <property type="evidence" value="ECO:0007669"/>
    <property type="project" value="UniProtKB-EC"/>
</dbReference>
<dbReference type="GO" id="GO:0051538">
    <property type="term" value="F:3 iron, 4 sulfur cluster binding"/>
    <property type="evidence" value="ECO:0007669"/>
    <property type="project" value="UniProtKB-KW"/>
</dbReference>
<comment type="pathway">
    <text evidence="6">Amino-acid biosynthesis; L-glutamate biosynthesis via GLT pathway; L-glutamate from 2-oxoglutarate and L-glutamine (NAD(+) route): step 1/1.</text>
</comment>
<dbReference type="InterPro" id="IPR017932">
    <property type="entry name" value="GATase_2_dom"/>
</dbReference>
<comment type="cofactor">
    <cofactor evidence="2">
        <name>[3Fe-4S] cluster</name>
        <dbReference type="ChEBI" id="CHEBI:21137"/>
    </cofactor>
</comment>
<name>A0A9W6YR26_AMBMO</name>
<evidence type="ECO:0000256" key="14">
    <source>
        <dbReference type="ARBA" id="ARBA00022827"/>
    </source>
</evidence>
<dbReference type="EC" id="1.4.1.13" evidence="9"/>
<evidence type="ECO:0000256" key="24">
    <source>
        <dbReference type="ARBA" id="ARBA00057049"/>
    </source>
</evidence>
<dbReference type="InterPro" id="IPR017896">
    <property type="entry name" value="4Fe4S_Fe-S-bd"/>
</dbReference>
<evidence type="ECO:0000256" key="6">
    <source>
        <dbReference type="ARBA" id="ARBA00004944"/>
    </source>
</evidence>
<comment type="caution">
    <text evidence="29">The sequence shown here is derived from an EMBL/GenBank/DDBJ whole genome shotgun (WGS) entry which is preliminary data.</text>
</comment>
<dbReference type="PROSITE" id="PS51379">
    <property type="entry name" value="4FE4S_FER_2"/>
    <property type="match status" value="1"/>
</dbReference>
<evidence type="ECO:0000256" key="3">
    <source>
        <dbReference type="ARBA" id="ARBA00001974"/>
    </source>
</evidence>
<dbReference type="Pfam" id="PF07992">
    <property type="entry name" value="Pyr_redox_2"/>
    <property type="match status" value="1"/>
</dbReference>